<organism evidence="1 2">
    <name type="scientific">Teratosphaeria nubilosa</name>
    <dbReference type="NCBI Taxonomy" id="161662"/>
    <lineage>
        <taxon>Eukaryota</taxon>
        <taxon>Fungi</taxon>
        <taxon>Dikarya</taxon>
        <taxon>Ascomycota</taxon>
        <taxon>Pezizomycotina</taxon>
        <taxon>Dothideomycetes</taxon>
        <taxon>Dothideomycetidae</taxon>
        <taxon>Mycosphaerellales</taxon>
        <taxon>Teratosphaeriaceae</taxon>
        <taxon>Teratosphaeria</taxon>
    </lineage>
</organism>
<dbReference type="SUPFAM" id="SSF81383">
    <property type="entry name" value="F-box domain"/>
    <property type="match status" value="1"/>
</dbReference>
<dbReference type="AlphaFoldDB" id="A0A6G1L004"/>
<proteinExistence type="predicted"/>
<dbReference type="EMBL" id="ML995884">
    <property type="protein sequence ID" value="KAF2765748.1"/>
    <property type="molecule type" value="Genomic_DNA"/>
</dbReference>
<accession>A0A6G1L004</accession>
<protein>
    <recommendedName>
        <fullName evidence="3">F-box domain-containing protein</fullName>
    </recommendedName>
</protein>
<evidence type="ECO:0008006" key="3">
    <source>
        <dbReference type="Google" id="ProtNLM"/>
    </source>
</evidence>
<evidence type="ECO:0000313" key="1">
    <source>
        <dbReference type="EMBL" id="KAF2765748.1"/>
    </source>
</evidence>
<gene>
    <name evidence="1" type="ORF">EJ03DRAFT_354539</name>
</gene>
<dbReference type="InterPro" id="IPR036047">
    <property type="entry name" value="F-box-like_dom_sf"/>
</dbReference>
<dbReference type="Proteomes" id="UP000799436">
    <property type="component" value="Unassembled WGS sequence"/>
</dbReference>
<evidence type="ECO:0000313" key="2">
    <source>
        <dbReference type="Proteomes" id="UP000799436"/>
    </source>
</evidence>
<name>A0A6G1L004_9PEZI</name>
<reference evidence="1" key="1">
    <citation type="journal article" date="2020" name="Stud. Mycol.">
        <title>101 Dothideomycetes genomes: a test case for predicting lifestyles and emergence of pathogens.</title>
        <authorList>
            <person name="Haridas S."/>
            <person name="Albert R."/>
            <person name="Binder M."/>
            <person name="Bloem J."/>
            <person name="Labutti K."/>
            <person name="Salamov A."/>
            <person name="Andreopoulos B."/>
            <person name="Baker S."/>
            <person name="Barry K."/>
            <person name="Bills G."/>
            <person name="Bluhm B."/>
            <person name="Cannon C."/>
            <person name="Castanera R."/>
            <person name="Culley D."/>
            <person name="Daum C."/>
            <person name="Ezra D."/>
            <person name="Gonzalez J."/>
            <person name="Henrissat B."/>
            <person name="Kuo A."/>
            <person name="Liang C."/>
            <person name="Lipzen A."/>
            <person name="Lutzoni F."/>
            <person name="Magnuson J."/>
            <person name="Mondo S."/>
            <person name="Nolan M."/>
            <person name="Ohm R."/>
            <person name="Pangilinan J."/>
            <person name="Park H.-J."/>
            <person name="Ramirez L."/>
            <person name="Alfaro M."/>
            <person name="Sun H."/>
            <person name="Tritt A."/>
            <person name="Yoshinaga Y."/>
            <person name="Zwiers L.-H."/>
            <person name="Turgeon B."/>
            <person name="Goodwin S."/>
            <person name="Spatafora J."/>
            <person name="Crous P."/>
            <person name="Grigoriev I."/>
        </authorList>
    </citation>
    <scope>NUCLEOTIDE SEQUENCE</scope>
    <source>
        <strain evidence="1">CBS 116005</strain>
    </source>
</reference>
<keyword evidence="2" id="KW-1185">Reference proteome</keyword>
<sequence>MSTMGSHDHTELYSKTACPIRRLYTSLRSHFAGLLSGLTRALSGSITSHTVQDTTLFQSSLPDELWLVINSYLGPVERASLRQSCRKFVYFYLDEDVELVRAHPYYRAAWLRLFGRDWYARALRLEGTDNSSPRRRRALPAHLRGKAACAGCQTVHRDFALEAWEYEKDGTQRQSDEALHKRHAKVRHPPLFAPHHRLAELSHRRGAVALDPARATPADDAAPCVGLGALVSTCGMEYWFEPDEVQEGESWDSDGWVALKTERWLRWPSVSASEEAWMLATVDVRELEAEAWCRQVAELRRLQSAGLMAMGVADFV</sequence>